<dbReference type="GO" id="GO:0016787">
    <property type="term" value="F:hydrolase activity"/>
    <property type="evidence" value="ECO:0007669"/>
    <property type="project" value="UniProtKB-KW"/>
</dbReference>
<sequence length="256" mass="29502">MFDYFKVNLTPFNSERMIRVYLPASYDRSQKRYPVLYMHDGQYLYNEEDNKQGESMKIGDFLDKSDVEIIVVGIDCANSFGRLEEYGPWENDFIRERIDGIKGIVGGQGEKYIDYIVKELKPMIDQKYRTDKENTAMAGTSMGGLITLFAACTYPHVFKKIACMSSAFWFNEEKLKENIESTQLDSLEKVYIDIGTNEDTGRMSSEAYLQCNLWVQGLLKEKVSNLHFTVVEGGAHNGNHWAQRFPTVIEYLYGTE</sequence>
<dbReference type="RefSeq" id="WP_170843984.1">
    <property type="nucleotide sequence ID" value="NZ_FOBW01000033.1"/>
</dbReference>
<evidence type="ECO:0000313" key="1">
    <source>
        <dbReference type="EMBL" id="SEN96863.1"/>
    </source>
</evidence>
<reference evidence="2" key="1">
    <citation type="submission" date="2016-10" db="EMBL/GenBank/DDBJ databases">
        <authorList>
            <person name="Varghese N."/>
            <person name="Submissions S."/>
        </authorList>
    </citation>
    <scope>NUCLEOTIDE SEQUENCE [LARGE SCALE GENOMIC DNA]</scope>
    <source>
        <strain evidence="2">B48,IBRC-M 10115,DSM 25386,CECT 8001</strain>
    </source>
</reference>
<dbReference type="Gene3D" id="3.40.50.1820">
    <property type="entry name" value="alpha/beta hydrolase"/>
    <property type="match status" value="1"/>
</dbReference>
<keyword evidence="2" id="KW-1185">Reference proteome</keyword>
<dbReference type="InterPro" id="IPR029058">
    <property type="entry name" value="AB_hydrolase_fold"/>
</dbReference>
<protein>
    <submittedName>
        <fullName evidence="1">Predicted hydrolase of the alpha/beta superfamily</fullName>
    </submittedName>
</protein>
<dbReference type="SUPFAM" id="SSF53474">
    <property type="entry name" value="alpha/beta-Hydrolases"/>
    <property type="match status" value="1"/>
</dbReference>
<dbReference type="AlphaFoldDB" id="A0A1H8KVF0"/>
<dbReference type="PANTHER" id="PTHR48098">
    <property type="entry name" value="ENTEROCHELIN ESTERASE-RELATED"/>
    <property type="match status" value="1"/>
</dbReference>
<proteinExistence type="predicted"/>
<dbReference type="InterPro" id="IPR000801">
    <property type="entry name" value="Esterase-like"/>
</dbReference>
<dbReference type="PANTHER" id="PTHR48098:SF6">
    <property type="entry name" value="FERRI-BACILLIBACTIN ESTERASE BESA"/>
    <property type="match status" value="1"/>
</dbReference>
<dbReference type="Pfam" id="PF00756">
    <property type="entry name" value="Esterase"/>
    <property type="match status" value="1"/>
</dbReference>
<evidence type="ECO:0000313" key="2">
    <source>
        <dbReference type="Proteomes" id="UP000198553"/>
    </source>
</evidence>
<organism evidence="1 2">
    <name type="scientific">Mesobacillus persicus</name>
    <dbReference type="NCBI Taxonomy" id="930146"/>
    <lineage>
        <taxon>Bacteria</taxon>
        <taxon>Bacillati</taxon>
        <taxon>Bacillota</taxon>
        <taxon>Bacilli</taxon>
        <taxon>Bacillales</taxon>
        <taxon>Bacillaceae</taxon>
        <taxon>Mesobacillus</taxon>
    </lineage>
</organism>
<dbReference type="EMBL" id="FOBW01000033">
    <property type="protein sequence ID" value="SEN96863.1"/>
    <property type="molecule type" value="Genomic_DNA"/>
</dbReference>
<name>A0A1H8KVF0_9BACI</name>
<gene>
    <name evidence="1" type="ORF">SAMN05192533_1337</name>
</gene>
<dbReference type="STRING" id="930146.SAMN05192533_1337"/>
<keyword evidence="1" id="KW-0378">Hydrolase</keyword>
<dbReference type="InterPro" id="IPR050583">
    <property type="entry name" value="Mycobacterial_A85_antigen"/>
</dbReference>
<accession>A0A1H8KVF0</accession>
<dbReference type="Proteomes" id="UP000198553">
    <property type="component" value="Unassembled WGS sequence"/>
</dbReference>